<evidence type="ECO:0000256" key="2">
    <source>
        <dbReference type="SAM" id="Phobius"/>
    </source>
</evidence>
<evidence type="ECO:0000313" key="4">
    <source>
        <dbReference type="Proteomes" id="UP001231189"/>
    </source>
</evidence>
<evidence type="ECO:0000313" key="3">
    <source>
        <dbReference type="EMBL" id="KAK1631105.1"/>
    </source>
</evidence>
<feature type="transmembrane region" description="Helical" evidence="2">
    <location>
        <begin position="6"/>
        <end position="28"/>
    </location>
</feature>
<dbReference type="EMBL" id="JAUUTY010000005">
    <property type="protein sequence ID" value="KAK1631105.1"/>
    <property type="molecule type" value="Genomic_DNA"/>
</dbReference>
<keyword evidence="2" id="KW-1133">Transmembrane helix</keyword>
<protein>
    <submittedName>
        <fullName evidence="3">Uncharacterized protein</fullName>
    </submittedName>
</protein>
<keyword evidence="2" id="KW-0812">Transmembrane</keyword>
<keyword evidence="4" id="KW-1185">Reference proteome</keyword>
<dbReference type="AlphaFoldDB" id="A0AAD8RTU5"/>
<accession>A0AAD8RTU5</accession>
<comment type="caution">
    <text evidence="3">The sequence shown here is derived from an EMBL/GenBank/DDBJ whole genome shotgun (WGS) entry which is preliminary data.</text>
</comment>
<feature type="region of interest" description="Disordered" evidence="1">
    <location>
        <begin position="70"/>
        <end position="91"/>
    </location>
</feature>
<dbReference type="Proteomes" id="UP001231189">
    <property type="component" value="Unassembled WGS sequence"/>
</dbReference>
<organism evidence="3 4">
    <name type="scientific">Lolium multiflorum</name>
    <name type="common">Italian ryegrass</name>
    <name type="synonym">Lolium perenne subsp. multiflorum</name>
    <dbReference type="NCBI Taxonomy" id="4521"/>
    <lineage>
        <taxon>Eukaryota</taxon>
        <taxon>Viridiplantae</taxon>
        <taxon>Streptophyta</taxon>
        <taxon>Embryophyta</taxon>
        <taxon>Tracheophyta</taxon>
        <taxon>Spermatophyta</taxon>
        <taxon>Magnoliopsida</taxon>
        <taxon>Liliopsida</taxon>
        <taxon>Poales</taxon>
        <taxon>Poaceae</taxon>
        <taxon>BOP clade</taxon>
        <taxon>Pooideae</taxon>
        <taxon>Poodae</taxon>
        <taxon>Poeae</taxon>
        <taxon>Poeae Chloroplast Group 2 (Poeae type)</taxon>
        <taxon>Loliodinae</taxon>
        <taxon>Loliinae</taxon>
        <taxon>Lolium</taxon>
    </lineage>
</organism>
<sequence>MLNAFPYPWLTSMLSLAAGSAIMLASWATRIAEAPDGLDFWKALSSGGDCSWFREDEHLSSLQAPDMLVPREGRSGIQGNNTARRGTAASG</sequence>
<gene>
    <name evidence="3" type="ORF">QYE76_005420</name>
</gene>
<proteinExistence type="predicted"/>
<keyword evidence="2" id="KW-0472">Membrane</keyword>
<name>A0AAD8RTU5_LOLMU</name>
<evidence type="ECO:0000256" key="1">
    <source>
        <dbReference type="SAM" id="MobiDB-lite"/>
    </source>
</evidence>
<feature type="compositionally biased region" description="Polar residues" evidence="1">
    <location>
        <begin position="77"/>
        <end position="91"/>
    </location>
</feature>
<reference evidence="3" key="1">
    <citation type="submission" date="2023-07" db="EMBL/GenBank/DDBJ databases">
        <title>A chromosome-level genome assembly of Lolium multiflorum.</title>
        <authorList>
            <person name="Chen Y."/>
            <person name="Copetti D."/>
            <person name="Kolliker R."/>
            <person name="Studer B."/>
        </authorList>
    </citation>
    <scope>NUCLEOTIDE SEQUENCE</scope>
    <source>
        <strain evidence="3">02402/16</strain>
        <tissue evidence="3">Leaf</tissue>
    </source>
</reference>